<dbReference type="InterPro" id="IPR006026">
    <property type="entry name" value="Peptidase_Metallo"/>
</dbReference>
<feature type="domain" description="Peptidase metallopeptidase" evidence="5">
    <location>
        <begin position="67"/>
        <end position="217"/>
    </location>
</feature>
<dbReference type="Gene3D" id="3.40.390.10">
    <property type="entry name" value="Collagenase (Catalytic Domain)"/>
    <property type="match status" value="1"/>
</dbReference>
<dbReference type="Pfam" id="PF00413">
    <property type="entry name" value="Peptidase_M10"/>
    <property type="match status" value="1"/>
</dbReference>
<dbReference type="GO" id="GO:0031012">
    <property type="term" value="C:extracellular matrix"/>
    <property type="evidence" value="ECO:0007669"/>
    <property type="project" value="InterPro"/>
</dbReference>
<evidence type="ECO:0000256" key="4">
    <source>
        <dbReference type="ARBA" id="ARBA00022833"/>
    </source>
</evidence>
<dbReference type="EMBL" id="NVYO01000001">
    <property type="protein sequence ID" value="PBQ23500.1"/>
    <property type="molecule type" value="Genomic_DNA"/>
</dbReference>
<evidence type="ECO:0000256" key="2">
    <source>
        <dbReference type="ARBA" id="ARBA00022723"/>
    </source>
</evidence>
<accession>A0A2A3TXC0</accession>
<keyword evidence="4" id="KW-0862">Zinc</keyword>
<dbReference type="Proteomes" id="UP000217918">
    <property type="component" value="Unassembled WGS sequence"/>
</dbReference>
<protein>
    <submittedName>
        <fullName evidence="6">Zn-dependent protease</fullName>
    </submittedName>
</protein>
<dbReference type="InterPro" id="IPR001818">
    <property type="entry name" value="Pept_M10_metallopeptidase"/>
</dbReference>
<dbReference type="PROSITE" id="PS51257">
    <property type="entry name" value="PROKAR_LIPOPROTEIN"/>
    <property type="match status" value="1"/>
</dbReference>
<gene>
    <name evidence="6" type="ORF">CNR29_05560</name>
</gene>
<dbReference type="GO" id="GO:0004222">
    <property type="term" value="F:metalloendopeptidase activity"/>
    <property type="evidence" value="ECO:0007669"/>
    <property type="project" value="InterPro"/>
</dbReference>
<dbReference type="SMART" id="SM00235">
    <property type="entry name" value="ZnMc"/>
    <property type="match status" value="1"/>
</dbReference>
<keyword evidence="3" id="KW-0378">Hydrolase</keyword>
<reference evidence="6 7" key="1">
    <citation type="submission" date="2017-09" db="EMBL/GenBank/DDBJ databases">
        <title>Genome sequence of Lactobacillus brevis D7.</title>
        <authorList>
            <person name="Kwon M.-S."/>
            <person name="Lim S.K."/>
            <person name="Choi H.-J."/>
        </authorList>
    </citation>
    <scope>NUCLEOTIDE SEQUENCE [LARGE SCALE GENOMIC DNA]</scope>
    <source>
        <strain evidence="6 7">D7</strain>
    </source>
</reference>
<dbReference type="SUPFAM" id="SSF55486">
    <property type="entry name" value="Metalloproteases ('zincins'), catalytic domain"/>
    <property type="match status" value="1"/>
</dbReference>
<dbReference type="GO" id="GO:0008270">
    <property type="term" value="F:zinc ion binding"/>
    <property type="evidence" value="ECO:0007669"/>
    <property type="project" value="InterPro"/>
</dbReference>
<dbReference type="AlphaFoldDB" id="A0A2A3TXC0"/>
<evidence type="ECO:0000256" key="3">
    <source>
        <dbReference type="ARBA" id="ARBA00022801"/>
    </source>
</evidence>
<organism evidence="6 7">
    <name type="scientific">Levilactobacillus brevis</name>
    <name type="common">Lactobacillus brevis</name>
    <dbReference type="NCBI Taxonomy" id="1580"/>
    <lineage>
        <taxon>Bacteria</taxon>
        <taxon>Bacillati</taxon>
        <taxon>Bacillota</taxon>
        <taxon>Bacilli</taxon>
        <taxon>Lactobacillales</taxon>
        <taxon>Lactobacillaceae</taxon>
        <taxon>Levilactobacillus</taxon>
    </lineage>
</organism>
<evidence type="ECO:0000313" key="6">
    <source>
        <dbReference type="EMBL" id="PBQ23500.1"/>
    </source>
</evidence>
<dbReference type="InterPro" id="IPR024079">
    <property type="entry name" value="MetalloPept_cat_dom_sf"/>
</dbReference>
<evidence type="ECO:0000256" key="1">
    <source>
        <dbReference type="ARBA" id="ARBA00022670"/>
    </source>
</evidence>
<keyword evidence="1 6" id="KW-0645">Protease</keyword>
<evidence type="ECO:0000313" key="7">
    <source>
        <dbReference type="Proteomes" id="UP000217918"/>
    </source>
</evidence>
<dbReference type="RefSeq" id="WP_096109907.1">
    <property type="nucleotide sequence ID" value="NZ_NVYO01000001.1"/>
</dbReference>
<name>A0A2A3TXC0_LEVBR</name>
<keyword evidence="2" id="KW-0479">Metal-binding</keyword>
<evidence type="ECO:0000259" key="5">
    <source>
        <dbReference type="SMART" id="SM00235"/>
    </source>
</evidence>
<dbReference type="GO" id="GO:0006508">
    <property type="term" value="P:proteolysis"/>
    <property type="evidence" value="ECO:0007669"/>
    <property type="project" value="UniProtKB-KW"/>
</dbReference>
<proteinExistence type="predicted"/>
<dbReference type="CDD" id="cd04268">
    <property type="entry name" value="ZnMc_MMP_like"/>
    <property type="match status" value="1"/>
</dbReference>
<comment type="caution">
    <text evidence="6">The sequence shown here is derived from an EMBL/GenBank/DDBJ whole genome shotgun (WGS) entry which is preliminary data.</text>
</comment>
<sequence length="217" mass="23799">MRKFLGFLFLLALGACFFLPQVQTELPKILKQSQLTVAQAAKNIGVQLPLVGRQEAAGATPVESIVRPQTLKKTYYYHFSADVPVKVQQVFERAIAVYNETGIVDLVAGQATAEQNEITIFVYQKTMTAKQVNYLELGKGGPEIQQLTGLQGYTANHARAGLNVKYGQSIKESVAIHELGHALGLDHSSSRQSVMYPIDQGLTQLSAGDLKALKYLY</sequence>